<keyword evidence="4" id="KW-1185">Reference proteome</keyword>
<reference evidence="3 4" key="1">
    <citation type="submission" date="2020-04" db="EMBL/GenBank/DDBJ databases">
        <authorList>
            <person name="De Canck E."/>
        </authorList>
    </citation>
    <scope>NUCLEOTIDE SEQUENCE [LARGE SCALE GENOMIC DNA]</scope>
    <source>
        <strain evidence="3 4">LMG 27177</strain>
    </source>
</reference>
<dbReference type="EMBL" id="CADIKI010000001">
    <property type="protein sequence ID" value="CAB3775770.1"/>
    <property type="molecule type" value="Genomic_DNA"/>
</dbReference>
<evidence type="ECO:0000313" key="3">
    <source>
        <dbReference type="EMBL" id="CAB3775770.1"/>
    </source>
</evidence>
<feature type="compositionally biased region" description="Polar residues" evidence="1">
    <location>
        <begin position="30"/>
        <end position="39"/>
    </location>
</feature>
<evidence type="ECO:0000256" key="2">
    <source>
        <dbReference type="SAM" id="SignalP"/>
    </source>
</evidence>
<keyword evidence="2" id="KW-0732">Signal</keyword>
<feature type="signal peptide" evidence="2">
    <location>
        <begin position="1"/>
        <end position="22"/>
    </location>
</feature>
<feature type="compositionally biased region" description="Polar residues" evidence="1">
    <location>
        <begin position="58"/>
        <end position="76"/>
    </location>
</feature>
<sequence>MKSLIQTVALAVILAAPLASFAQPAGEAGTQDSQATQTPAARPHHAARTDDSGYGASSHGTWQSGRGTDTTVSSYSPPIYNAR</sequence>
<dbReference type="RefSeq" id="WP_175157535.1">
    <property type="nucleotide sequence ID" value="NZ_CADIKI010000001.1"/>
</dbReference>
<name>A0A6J5FCP5_9BURK</name>
<gene>
    <name evidence="3" type="ORF">LMG27177_00009</name>
</gene>
<organism evidence="3 4">
    <name type="scientific">Paraburkholderia fynbosensis</name>
    <dbReference type="NCBI Taxonomy" id="1200993"/>
    <lineage>
        <taxon>Bacteria</taxon>
        <taxon>Pseudomonadati</taxon>
        <taxon>Pseudomonadota</taxon>
        <taxon>Betaproteobacteria</taxon>
        <taxon>Burkholderiales</taxon>
        <taxon>Burkholderiaceae</taxon>
        <taxon>Paraburkholderia</taxon>
    </lineage>
</organism>
<dbReference type="AlphaFoldDB" id="A0A6J5FCP5"/>
<feature type="chain" id="PRO_5027098431" evidence="2">
    <location>
        <begin position="23"/>
        <end position="83"/>
    </location>
</feature>
<protein>
    <submittedName>
        <fullName evidence="3">Uncharacterized protein</fullName>
    </submittedName>
</protein>
<dbReference type="Proteomes" id="UP000494252">
    <property type="component" value="Unassembled WGS sequence"/>
</dbReference>
<evidence type="ECO:0000256" key="1">
    <source>
        <dbReference type="SAM" id="MobiDB-lite"/>
    </source>
</evidence>
<proteinExistence type="predicted"/>
<feature type="region of interest" description="Disordered" evidence="1">
    <location>
        <begin position="23"/>
        <end position="83"/>
    </location>
</feature>
<evidence type="ECO:0000313" key="4">
    <source>
        <dbReference type="Proteomes" id="UP000494252"/>
    </source>
</evidence>
<accession>A0A6J5FCP5</accession>